<reference evidence="1" key="1">
    <citation type="submission" date="2024-03" db="EMBL/GenBank/DDBJ databases">
        <title>Novel Streptomyces species of biotechnological and ecological value are a feature of Machair soil.</title>
        <authorList>
            <person name="Prole J.R."/>
            <person name="Goodfellow M."/>
            <person name="Allenby N."/>
            <person name="Ward A.C."/>
        </authorList>
    </citation>
    <scope>NUCLEOTIDE SEQUENCE</scope>
    <source>
        <strain evidence="1">MS1.AVA.4</strain>
    </source>
</reference>
<accession>A0ACC6QSE9</accession>
<proteinExistence type="predicted"/>
<gene>
    <name evidence="1" type="ORF">WKI58_33860</name>
</gene>
<sequence>MSSPLPDRGHERPYDPGLRNLTRITLRPIASPMPLGFYTVAIASTITACLQLGVFDPGDRRAVALTIVPAFVLQLLVSVFALGARDVVAATVMASFAGHWLANSLVLSAAPPGGPVVLGVLNLVFAVFAVLMVTVMGRRRAVWLVLVVATPWFAFSGAYGIVQAAWLGRVAGSIGLVLAVVAMYTAYALMLEELRGKEILPVGRHGQAHTAVEGDLADQLRDLERQAGVRRTL</sequence>
<protein>
    <submittedName>
        <fullName evidence="1">Uncharacterized protein</fullName>
    </submittedName>
</protein>
<organism evidence="1 2">
    <name type="scientific">Streptomyces pratisoli</name>
    <dbReference type="NCBI Taxonomy" id="3139917"/>
    <lineage>
        <taxon>Bacteria</taxon>
        <taxon>Bacillati</taxon>
        <taxon>Actinomycetota</taxon>
        <taxon>Actinomycetes</taxon>
        <taxon>Kitasatosporales</taxon>
        <taxon>Streptomycetaceae</taxon>
        <taxon>Streptomyces</taxon>
    </lineage>
</organism>
<evidence type="ECO:0000313" key="2">
    <source>
        <dbReference type="Proteomes" id="UP001375539"/>
    </source>
</evidence>
<dbReference type="Proteomes" id="UP001375539">
    <property type="component" value="Unassembled WGS sequence"/>
</dbReference>
<evidence type="ECO:0000313" key="1">
    <source>
        <dbReference type="EMBL" id="MEJ8661438.1"/>
    </source>
</evidence>
<comment type="caution">
    <text evidence="1">The sequence shown here is derived from an EMBL/GenBank/DDBJ whole genome shotgun (WGS) entry which is preliminary data.</text>
</comment>
<keyword evidence="2" id="KW-1185">Reference proteome</keyword>
<dbReference type="EMBL" id="JBBKAI010000002">
    <property type="protein sequence ID" value="MEJ8661438.1"/>
    <property type="molecule type" value="Genomic_DNA"/>
</dbReference>
<name>A0ACC6QSE9_9ACTN</name>